<dbReference type="EMBL" id="BOMQ01000047">
    <property type="protein sequence ID" value="GIE50367.1"/>
    <property type="molecule type" value="Genomic_DNA"/>
</dbReference>
<accession>A0A919JJN6</accession>
<dbReference type="SUPFAM" id="SSF55797">
    <property type="entry name" value="PR-1-like"/>
    <property type="match status" value="1"/>
</dbReference>
<dbReference type="PANTHER" id="PTHR31157:SF1">
    <property type="entry name" value="SCP DOMAIN-CONTAINING PROTEIN"/>
    <property type="match status" value="1"/>
</dbReference>
<dbReference type="InterPro" id="IPR014044">
    <property type="entry name" value="CAP_dom"/>
</dbReference>
<sequence>MLDSVRRLALVAAAPAALLGLTAAPAPAVAALPATATGPALTAPRTEQTLGAEVVALTNEERARAGCDALTVDEELNVASVRQSHYMAATGDFGHFGWRGSTFLTRSRAAGYQAVAAENVAYGFANSAEVMAAWMASPPHRRNIVNCDIKSFGAGVQQAVNGTYYWTQVFGWR</sequence>
<dbReference type="Proteomes" id="UP000647172">
    <property type="component" value="Unassembled WGS sequence"/>
</dbReference>
<dbReference type="AlphaFoldDB" id="A0A919JJN6"/>
<comment type="caution">
    <text evidence="3">The sequence shown here is derived from an EMBL/GenBank/DDBJ whole genome shotgun (WGS) entry which is preliminary data.</text>
</comment>
<dbReference type="InterPro" id="IPR035940">
    <property type="entry name" value="CAP_sf"/>
</dbReference>
<keyword evidence="1" id="KW-0732">Signal</keyword>
<protein>
    <recommendedName>
        <fullName evidence="2">SCP domain-containing protein</fullName>
    </recommendedName>
</protein>
<dbReference type="RefSeq" id="WP_344931696.1">
    <property type="nucleotide sequence ID" value="NZ_BAAAYJ010000007.1"/>
</dbReference>
<gene>
    <name evidence="3" type="ORF">Ani05nite_39010</name>
</gene>
<reference evidence="3" key="1">
    <citation type="submission" date="2021-01" db="EMBL/GenBank/DDBJ databases">
        <title>Whole genome shotgun sequence of Actinoplanes nipponensis NBRC 14063.</title>
        <authorList>
            <person name="Komaki H."/>
            <person name="Tamura T."/>
        </authorList>
    </citation>
    <scope>NUCLEOTIDE SEQUENCE</scope>
    <source>
        <strain evidence="3">NBRC 14063</strain>
    </source>
</reference>
<keyword evidence="4" id="KW-1185">Reference proteome</keyword>
<dbReference type="Pfam" id="PF00188">
    <property type="entry name" value="CAP"/>
    <property type="match status" value="1"/>
</dbReference>
<feature type="chain" id="PRO_5037182845" description="SCP domain-containing protein" evidence="1">
    <location>
        <begin position="31"/>
        <end position="173"/>
    </location>
</feature>
<name>A0A919JJN6_9ACTN</name>
<feature type="domain" description="SCP" evidence="2">
    <location>
        <begin position="56"/>
        <end position="170"/>
    </location>
</feature>
<dbReference type="CDD" id="cd05379">
    <property type="entry name" value="CAP_bacterial"/>
    <property type="match status" value="1"/>
</dbReference>
<evidence type="ECO:0000259" key="2">
    <source>
        <dbReference type="Pfam" id="PF00188"/>
    </source>
</evidence>
<proteinExistence type="predicted"/>
<dbReference type="PANTHER" id="PTHR31157">
    <property type="entry name" value="SCP DOMAIN-CONTAINING PROTEIN"/>
    <property type="match status" value="1"/>
</dbReference>
<evidence type="ECO:0000313" key="4">
    <source>
        <dbReference type="Proteomes" id="UP000647172"/>
    </source>
</evidence>
<organism evidence="3 4">
    <name type="scientific">Actinoplanes nipponensis</name>
    <dbReference type="NCBI Taxonomy" id="135950"/>
    <lineage>
        <taxon>Bacteria</taxon>
        <taxon>Bacillati</taxon>
        <taxon>Actinomycetota</taxon>
        <taxon>Actinomycetes</taxon>
        <taxon>Micromonosporales</taxon>
        <taxon>Micromonosporaceae</taxon>
        <taxon>Actinoplanes</taxon>
    </lineage>
</organism>
<evidence type="ECO:0000313" key="3">
    <source>
        <dbReference type="EMBL" id="GIE50367.1"/>
    </source>
</evidence>
<evidence type="ECO:0000256" key="1">
    <source>
        <dbReference type="SAM" id="SignalP"/>
    </source>
</evidence>
<feature type="signal peptide" evidence="1">
    <location>
        <begin position="1"/>
        <end position="30"/>
    </location>
</feature>
<dbReference type="Gene3D" id="3.40.33.10">
    <property type="entry name" value="CAP"/>
    <property type="match status" value="1"/>
</dbReference>